<dbReference type="Proteomes" id="UP000198852">
    <property type="component" value="Unassembled WGS sequence"/>
</dbReference>
<dbReference type="PANTHER" id="PTHR43681">
    <property type="entry name" value="TRANSMEMBRANE GTPASE FZO"/>
    <property type="match status" value="1"/>
</dbReference>
<dbReference type="RefSeq" id="WP_245776118.1">
    <property type="nucleotide sequence ID" value="NZ_FOZX01000012.1"/>
</dbReference>
<dbReference type="Gene3D" id="3.40.50.300">
    <property type="entry name" value="P-loop containing nucleotide triphosphate hydrolases"/>
    <property type="match status" value="1"/>
</dbReference>
<dbReference type="SUPFAM" id="SSF52540">
    <property type="entry name" value="P-loop containing nucleoside triphosphate hydrolases"/>
    <property type="match status" value="1"/>
</dbReference>
<dbReference type="Pfam" id="PF00350">
    <property type="entry name" value="Dynamin_N"/>
    <property type="match status" value="1"/>
</dbReference>
<proteinExistence type="predicted"/>
<name>A0A1I6UNN6_9PSEU</name>
<dbReference type="PANTHER" id="PTHR43681:SF1">
    <property type="entry name" value="SARCALUMENIN"/>
    <property type="match status" value="1"/>
</dbReference>
<evidence type="ECO:0000259" key="1">
    <source>
        <dbReference type="Pfam" id="PF00350"/>
    </source>
</evidence>
<dbReference type="InterPro" id="IPR051943">
    <property type="entry name" value="TRAFAC_Dynamin-like_GTPase"/>
</dbReference>
<dbReference type="AlphaFoldDB" id="A0A1I6UNN6"/>
<dbReference type="STRING" id="95161.SAMN05660874_05098"/>
<sequence length="606" mass="67734">MAAVIETALVELIDRATAECAEQQRADLHGRLRQIRTRVLDPTQLVLVVGESKQGKSALVNAIVNAPVCPSGDDVTTTVPTLVRYADEPTALLIEQEPAHGPIALDRTPVPIDQVREHMERAAANGRPVTRGEIGIPRAVLQNGLALMDTPGVGSVSSFLTSTTLSVVAEADALLMVSDSTQELTTNELAFLKQATALCPNIALVMPKIDRTPHWRKVLEVNRKHLSNAGISAKLFPVSADIRMRAMQARNTNLNAESGFPQLLEFLQTELAGQHEQFTRRLVAHNVSEALTQINDSLRAELAAQNPRTAAETLVELETAQRRAEDLRRMSGHWQKTLNDGISELFTDIEYDFRERTWAVLHEVNEIFEVADPVPIWDDFTRWLQARLTDAITETFGWLDQRQQRLAEMVAQQMPPQQMSRPPELNPVNAPDPLDEVPQPKLPTGADYKNFDQVLTGLRGSYGGVLMFGLITSMTGLPLMNVVSISAGVLLGTKSLKEEKDMRLRRRQTEAKSNVQRHIEQVIFQVNKDSKDTIRAIHKALHRHFTRITEDAQMEISQSIQAIKRSAERSAVDRDQRAREIKQKLEEITVLRRRVTQLTQNRITAA</sequence>
<gene>
    <name evidence="2" type="ORF">SAMN05660874_05098</name>
</gene>
<dbReference type="InterPro" id="IPR045063">
    <property type="entry name" value="Dynamin_N"/>
</dbReference>
<evidence type="ECO:0000313" key="2">
    <source>
        <dbReference type="EMBL" id="SFT03065.1"/>
    </source>
</evidence>
<feature type="domain" description="Dynamin N-terminal" evidence="1">
    <location>
        <begin position="46"/>
        <end position="195"/>
    </location>
</feature>
<keyword evidence="3" id="KW-1185">Reference proteome</keyword>
<protein>
    <submittedName>
        <fullName evidence="2">Dynamin family protein</fullName>
    </submittedName>
</protein>
<accession>A0A1I6UNN6</accession>
<organism evidence="2 3">
    <name type="scientific">Saccharopolyspora flava</name>
    <dbReference type="NCBI Taxonomy" id="95161"/>
    <lineage>
        <taxon>Bacteria</taxon>
        <taxon>Bacillati</taxon>
        <taxon>Actinomycetota</taxon>
        <taxon>Actinomycetes</taxon>
        <taxon>Pseudonocardiales</taxon>
        <taxon>Pseudonocardiaceae</taxon>
        <taxon>Saccharopolyspora</taxon>
    </lineage>
</organism>
<dbReference type="EMBL" id="FOZX01000012">
    <property type="protein sequence ID" value="SFT03065.1"/>
    <property type="molecule type" value="Genomic_DNA"/>
</dbReference>
<reference evidence="3" key="1">
    <citation type="submission" date="2016-10" db="EMBL/GenBank/DDBJ databases">
        <authorList>
            <person name="Varghese N."/>
            <person name="Submissions S."/>
        </authorList>
    </citation>
    <scope>NUCLEOTIDE SEQUENCE [LARGE SCALE GENOMIC DNA]</scope>
    <source>
        <strain evidence="3">DSM 44771</strain>
    </source>
</reference>
<evidence type="ECO:0000313" key="3">
    <source>
        <dbReference type="Proteomes" id="UP000198852"/>
    </source>
</evidence>
<dbReference type="InterPro" id="IPR027417">
    <property type="entry name" value="P-loop_NTPase"/>
</dbReference>